<dbReference type="PROSITE" id="PS50105">
    <property type="entry name" value="SAM_DOMAIN"/>
    <property type="match status" value="1"/>
</dbReference>
<reference evidence="3" key="1">
    <citation type="submission" date="2022-06" db="EMBL/GenBank/DDBJ databases">
        <authorList>
            <consortium name="SYNGENTA / RWTH Aachen University"/>
        </authorList>
    </citation>
    <scope>NUCLEOTIDE SEQUENCE</scope>
</reference>
<evidence type="ECO:0000313" key="4">
    <source>
        <dbReference type="Proteomes" id="UP001153365"/>
    </source>
</evidence>
<evidence type="ECO:0000313" key="3">
    <source>
        <dbReference type="EMBL" id="CAH7669505.1"/>
    </source>
</evidence>
<feature type="region of interest" description="Disordered" evidence="1">
    <location>
        <begin position="1"/>
        <end position="41"/>
    </location>
</feature>
<dbReference type="Pfam" id="PF07647">
    <property type="entry name" value="SAM_2"/>
    <property type="match status" value="1"/>
</dbReference>
<feature type="compositionally biased region" description="Low complexity" evidence="1">
    <location>
        <begin position="281"/>
        <end position="291"/>
    </location>
</feature>
<proteinExistence type="predicted"/>
<feature type="compositionally biased region" description="Low complexity" evidence="1">
    <location>
        <begin position="19"/>
        <end position="41"/>
    </location>
</feature>
<evidence type="ECO:0000256" key="1">
    <source>
        <dbReference type="SAM" id="MobiDB-lite"/>
    </source>
</evidence>
<feature type="domain" description="SAM" evidence="2">
    <location>
        <begin position="62"/>
        <end position="125"/>
    </location>
</feature>
<sequence length="370" mass="41309">NNYQKQNQLKPQNHNCKLSPSDSSSSTSFSNSHNPSKKSNSNINIINQIYPASLISTSVLNWNKTQVKQFFSSLVLNKFENEIREHGVTSDVLIHLDNKLLDNIGIQSVGNQLAILRAIYKLKLNQDIPIKDGHWIPPLGDIDHLDSEDPSSPYSCSSTPPNQSINRLFEIRDQRIDHLETKIRSIKSDLQKFAARLNSSSASSLLTSSNPTSPTIFKSQLANSNPRYGRHLREQSINQLVIPDNQSIPRTFYFINTIHPIAYFICYYYAEEPIIKISTVSSPTSTSSAKTTPHETIFVSNQTTSTPTLKDSSRTTTKSSRTASNLSKDDDQSNPSKSFKVTLEDPCYKVLPAKCLLDLPGAVPQGLKDK</sequence>
<protein>
    <submittedName>
        <fullName evidence="3">Expressed protein</fullName>
    </submittedName>
</protein>
<accession>A0AAV0ALD8</accession>
<organism evidence="3 4">
    <name type="scientific">Phakopsora pachyrhizi</name>
    <name type="common">Asian soybean rust disease fungus</name>
    <dbReference type="NCBI Taxonomy" id="170000"/>
    <lineage>
        <taxon>Eukaryota</taxon>
        <taxon>Fungi</taxon>
        <taxon>Dikarya</taxon>
        <taxon>Basidiomycota</taxon>
        <taxon>Pucciniomycotina</taxon>
        <taxon>Pucciniomycetes</taxon>
        <taxon>Pucciniales</taxon>
        <taxon>Phakopsoraceae</taxon>
        <taxon>Phakopsora</taxon>
    </lineage>
</organism>
<dbReference type="InterPro" id="IPR001660">
    <property type="entry name" value="SAM"/>
</dbReference>
<name>A0AAV0ALD8_PHAPC</name>
<feature type="compositionally biased region" description="Polar residues" evidence="1">
    <location>
        <begin position="298"/>
        <end position="307"/>
    </location>
</feature>
<comment type="caution">
    <text evidence="3">The sequence shown here is derived from an EMBL/GenBank/DDBJ whole genome shotgun (WGS) entry which is preliminary data.</text>
</comment>
<keyword evidence="4" id="KW-1185">Reference proteome</keyword>
<dbReference type="Proteomes" id="UP001153365">
    <property type="component" value="Unassembled WGS sequence"/>
</dbReference>
<feature type="region of interest" description="Disordered" evidence="1">
    <location>
        <begin position="281"/>
        <end position="339"/>
    </location>
</feature>
<feature type="compositionally biased region" description="Low complexity" evidence="1">
    <location>
        <begin position="308"/>
        <end position="324"/>
    </location>
</feature>
<dbReference type="SMART" id="SM00454">
    <property type="entry name" value="SAM"/>
    <property type="match status" value="1"/>
</dbReference>
<dbReference type="Gene3D" id="1.10.150.50">
    <property type="entry name" value="Transcription Factor, Ets-1"/>
    <property type="match status" value="1"/>
</dbReference>
<feature type="compositionally biased region" description="Polar residues" evidence="1">
    <location>
        <begin position="1"/>
        <end position="18"/>
    </location>
</feature>
<dbReference type="InterPro" id="IPR013761">
    <property type="entry name" value="SAM/pointed_sf"/>
</dbReference>
<evidence type="ECO:0000259" key="2">
    <source>
        <dbReference type="PROSITE" id="PS50105"/>
    </source>
</evidence>
<gene>
    <name evidence="3" type="ORF">PPACK8108_LOCUS4128</name>
</gene>
<dbReference type="AlphaFoldDB" id="A0AAV0ALD8"/>
<dbReference type="SUPFAM" id="SSF47769">
    <property type="entry name" value="SAM/Pointed domain"/>
    <property type="match status" value="1"/>
</dbReference>
<dbReference type="EMBL" id="CALTRL010000742">
    <property type="protein sequence ID" value="CAH7669505.1"/>
    <property type="molecule type" value="Genomic_DNA"/>
</dbReference>
<feature type="non-terminal residue" evidence="3">
    <location>
        <position position="1"/>
    </location>
</feature>